<dbReference type="Gene3D" id="1.20.920.20">
    <property type="match status" value="1"/>
</dbReference>
<dbReference type="EMBL" id="LGRX02035729">
    <property type="protein sequence ID" value="KAK3233389.1"/>
    <property type="molecule type" value="Genomic_DNA"/>
</dbReference>
<proteinExistence type="predicted"/>
<dbReference type="Proteomes" id="UP001190700">
    <property type="component" value="Unassembled WGS sequence"/>
</dbReference>
<evidence type="ECO:0000313" key="1">
    <source>
        <dbReference type="EMBL" id="KAK3233389.1"/>
    </source>
</evidence>
<evidence type="ECO:0000313" key="2">
    <source>
        <dbReference type="Proteomes" id="UP001190700"/>
    </source>
</evidence>
<comment type="caution">
    <text evidence="1">The sequence shown here is derived from an EMBL/GenBank/DDBJ whole genome shotgun (WGS) entry which is preliminary data.</text>
</comment>
<accession>A0AAE0BCZ0</accession>
<reference evidence="1 2" key="1">
    <citation type="journal article" date="2015" name="Genome Biol. Evol.">
        <title>Comparative Genomics of a Bacterivorous Green Alga Reveals Evolutionary Causalities and Consequences of Phago-Mixotrophic Mode of Nutrition.</title>
        <authorList>
            <person name="Burns J.A."/>
            <person name="Paasch A."/>
            <person name="Narechania A."/>
            <person name="Kim E."/>
        </authorList>
    </citation>
    <scope>NUCLEOTIDE SEQUENCE [LARGE SCALE GENOMIC DNA]</scope>
    <source>
        <strain evidence="1 2">PLY_AMNH</strain>
    </source>
</reference>
<organism evidence="1 2">
    <name type="scientific">Cymbomonas tetramitiformis</name>
    <dbReference type="NCBI Taxonomy" id="36881"/>
    <lineage>
        <taxon>Eukaryota</taxon>
        <taxon>Viridiplantae</taxon>
        <taxon>Chlorophyta</taxon>
        <taxon>Pyramimonadophyceae</taxon>
        <taxon>Pyramimonadales</taxon>
        <taxon>Pyramimonadaceae</taxon>
        <taxon>Cymbomonas</taxon>
    </lineage>
</organism>
<dbReference type="AlphaFoldDB" id="A0AAE0BCZ0"/>
<gene>
    <name evidence="1" type="ORF">CYMTET_56313</name>
</gene>
<sequence length="296" mass="32697">MIPPHLAAPARHCTFGQAAVEIPPCASAVHRSSRGALFLAFVCGCACEACAGPGGAGPRRMSMDAAIEEVDPEEAHREALMRHLTTLNKDKNGILKMITKNSKGFLKSMHEIKNYASPPEVLIKVMVALFVLLDTSGFEEYLGEDYDKYPNPSTKVWIFTRGHIIVQCRHPNSILRMLAKGCKGKAMSDESVENVEKERLVMKGVESWISDVEMSAVERASQVGPIMLKWVRLTLHQAKVESELGTIENTYIVEKRRKKAKDDWKALGVNFMGLGAMGKDSEAPKWKRKAGNSVSD</sequence>
<name>A0AAE0BCZ0_9CHLO</name>
<protein>
    <submittedName>
        <fullName evidence="1">Uncharacterized protein</fullName>
    </submittedName>
</protein>
<keyword evidence="2" id="KW-1185">Reference proteome</keyword>